<dbReference type="Proteomes" id="UP001189429">
    <property type="component" value="Unassembled WGS sequence"/>
</dbReference>
<name>A0ABN9XEB2_9DINO</name>
<evidence type="ECO:0000313" key="2">
    <source>
        <dbReference type="Proteomes" id="UP001189429"/>
    </source>
</evidence>
<feature type="non-terminal residue" evidence="1">
    <location>
        <position position="59"/>
    </location>
</feature>
<dbReference type="EMBL" id="CAUYUJ010020411">
    <property type="protein sequence ID" value="CAK0897969.1"/>
    <property type="molecule type" value="Genomic_DNA"/>
</dbReference>
<evidence type="ECO:0000313" key="1">
    <source>
        <dbReference type="EMBL" id="CAK0897969.1"/>
    </source>
</evidence>
<reference evidence="1" key="1">
    <citation type="submission" date="2023-10" db="EMBL/GenBank/DDBJ databases">
        <authorList>
            <person name="Chen Y."/>
            <person name="Shah S."/>
            <person name="Dougan E. K."/>
            <person name="Thang M."/>
            <person name="Chan C."/>
        </authorList>
    </citation>
    <scope>NUCLEOTIDE SEQUENCE [LARGE SCALE GENOMIC DNA]</scope>
</reference>
<comment type="caution">
    <text evidence="1">The sequence shown here is derived from an EMBL/GenBank/DDBJ whole genome shotgun (WGS) entry which is preliminary data.</text>
</comment>
<sequence>MFVSDVYRPAPPSLGAGPCCEQRASKRVPRRSLGGRSACLFLPLLRLRGPLRRRASSQA</sequence>
<proteinExistence type="predicted"/>
<protein>
    <submittedName>
        <fullName evidence="1">Uncharacterized protein</fullName>
    </submittedName>
</protein>
<gene>
    <name evidence="1" type="ORF">PCOR1329_LOCUS76000</name>
</gene>
<organism evidence="1 2">
    <name type="scientific">Prorocentrum cordatum</name>
    <dbReference type="NCBI Taxonomy" id="2364126"/>
    <lineage>
        <taxon>Eukaryota</taxon>
        <taxon>Sar</taxon>
        <taxon>Alveolata</taxon>
        <taxon>Dinophyceae</taxon>
        <taxon>Prorocentrales</taxon>
        <taxon>Prorocentraceae</taxon>
        <taxon>Prorocentrum</taxon>
    </lineage>
</organism>
<accession>A0ABN9XEB2</accession>
<keyword evidence="2" id="KW-1185">Reference proteome</keyword>